<dbReference type="PANTHER" id="PTHR35391">
    <property type="entry name" value="C2H2-TYPE DOMAIN-CONTAINING PROTEIN-RELATED"/>
    <property type="match status" value="1"/>
</dbReference>
<keyword evidence="4" id="KW-1185">Reference proteome</keyword>
<evidence type="ECO:0000313" key="3">
    <source>
        <dbReference type="EMBL" id="RDW77569.1"/>
    </source>
</evidence>
<feature type="region of interest" description="Disordered" evidence="1">
    <location>
        <begin position="479"/>
        <end position="501"/>
    </location>
</feature>
<reference evidence="3 4" key="1">
    <citation type="journal article" date="2018" name="IMA Fungus">
        <title>IMA Genome-F 9: Draft genome sequence of Annulohypoxylon stygium, Aspergillus mulundensis, Berkeleyomyces basicola (syn. Thielaviopsis basicola), Ceratocystis smalleyi, two Cercospora beticola strains, Coleophoma cylindrospora, Fusarium fracticaudum, Phialophora cf. hyalina, and Morchella septimelata.</title>
        <authorList>
            <person name="Wingfield B.D."/>
            <person name="Bills G.F."/>
            <person name="Dong Y."/>
            <person name="Huang W."/>
            <person name="Nel W.J."/>
            <person name="Swalarsk-Parry B.S."/>
            <person name="Vaghefi N."/>
            <person name="Wilken P.M."/>
            <person name="An Z."/>
            <person name="de Beer Z.W."/>
            <person name="De Vos L."/>
            <person name="Chen L."/>
            <person name="Duong T.A."/>
            <person name="Gao Y."/>
            <person name="Hammerbacher A."/>
            <person name="Kikkert J.R."/>
            <person name="Li Y."/>
            <person name="Li H."/>
            <person name="Li K."/>
            <person name="Li Q."/>
            <person name="Liu X."/>
            <person name="Ma X."/>
            <person name="Naidoo K."/>
            <person name="Pethybridge S.J."/>
            <person name="Sun J."/>
            <person name="Steenkamp E.T."/>
            <person name="van der Nest M.A."/>
            <person name="van Wyk S."/>
            <person name="Wingfield M.J."/>
            <person name="Xiong C."/>
            <person name="Yue Q."/>
            <person name="Zhang X."/>
        </authorList>
    </citation>
    <scope>NUCLEOTIDE SEQUENCE [LARGE SCALE GENOMIC DNA]</scope>
    <source>
        <strain evidence="3 4">BP6252</strain>
    </source>
</reference>
<protein>
    <recommendedName>
        <fullName evidence="2">C2H2-type domain-containing protein</fullName>
    </recommendedName>
</protein>
<feature type="compositionally biased region" description="Acidic residues" evidence="1">
    <location>
        <begin position="535"/>
        <end position="550"/>
    </location>
</feature>
<feature type="compositionally biased region" description="Basic and acidic residues" evidence="1">
    <location>
        <begin position="568"/>
        <end position="577"/>
    </location>
</feature>
<name>A0A3D8RU37_9HELO</name>
<dbReference type="Proteomes" id="UP000256645">
    <property type="component" value="Unassembled WGS sequence"/>
</dbReference>
<gene>
    <name evidence="3" type="ORF">BP6252_05622</name>
</gene>
<feature type="domain" description="C2H2-type" evidence="2">
    <location>
        <begin position="419"/>
        <end position="443"/>
    </location>
</feature>
<dbReference type="EMBL" id="PDLM01000005">
    <property type="protein sequence ID" value="RDW77569.1"/>
    <property type="molecule type" value="Genomic_DNA"/>
</dbReference>
<feature type="compositionally biased region" description="Basic and acidic residues" evidence="1">
    <location>
        <begin position="13"/>
        <end position="23"/>
    </location>
</feature>
<accession>A0A3D8RU37</accession>
<feature type="region of interest" description="Disordered" evidence="1">
    <location>
        <begin position="530"/>
        <end position="577"/>
    </location>
</feature>
<organism evidence="3 4">
    <name type="scientific">Coleophoma cylindrospora</name>
    <dbReference type="NCBI Taxonomy" id="1849047"/>
    <lineage>
        <taxon>Eukaryota</taxon>
        <taxon>Fungi</taxon>
        <taxon>Dikarya</taxon>
        <taxon>Ascomycota</taxon>
        <taxon>Pezizomycotina</taxon>
        <taxon>Leotiomycetes</taxon>
        <taxon>Helotiales</taxon>
        <taxon>Dermateaceae</taxon>
        <taxon>Coleophoma</taxon>
    </lineage>
</organism>
<dbReference type="InterPro" id="IPR036390">
    <property type="entry name" value="WH_DNA-bd_sf"/>
</dbReference>
<dbReference type="Gene3D" id="1.10.10.2670">
    <property type="entry name" value="E3 ubiquitin-protein ligase"/>
    <property type="match status" value="1"/>
</dbReference>
<dbReference type="AlphaFoldDB" id="A0A3D8RU37"/>
<comment type="caution">
    <text evidence="3">The sequence shown here is derived from an EMBL/GenBank/DDBJ whole genome shotgun (WGS) entry which is preliminary data.</text>
</comment>
<dbReference type="InterPro" id="IPR058925">
    <property type="entry name" value="zf-C2H2_AcuF"/>
</dbReference>
<dbReference type="OrthoDB" id="6133115at2759"/>
<evidence type="ECO:0000313" key="4">
    <source>
        <dbReference type="Proteomes" id="UP000256645"/>
    </source>
</evidence>
<feature type="compositionally biased region" description="Polar residues" evidence="1">
    <location>
        <begin position="277"/>
        <end position="287"/>
    </location>
</feature>
<evidence type="ECO:0000259" key="2">
    <source>
        <dbReference type="SMART" id="SM00355"/>
    </source>
</evidence>
<dbReference type="SUPFAM" id="SSF46785">
    <property type="entry name" value="Winged helix' DNA-binding domain"/>
    <property type="match status" value="1"/>
</dbReference>
<feature type="region of interest" description="Disordered" evidence="1">
    <location>
        <begin position="266"/>
        <end position="288"/>
    </location>
</feature>
<dbReference type="PANTHER" id="PTHR35391:SF7">
    <property type="entry name" value="C2H2-TYPE DOMAIN-CONTAINING PROTEIN"/>
    <property type="match status" value="1"/>
</dbReference>
<evidence type="ECO:0000256" key="1">
    <source>
        <dbReference type="SAM" id="MobiDB-lite"/>
    </source>
</evidence>
<sequence>MEAAERPSNASEPDFKPQDSRAKETKVAALVQEELKYKAAATSPISVQCNDCMTFYSRLSVALHDSLPHDCFDIGFDRDRALSLVKESRAKFNGWAGSIAATQSGHLRSSLDYRLKDAVDIRKRILNILLDLRESLLTATDIVFGKIPNEKWQIGAISDSEDEEFPVDRLAIGEQTSYLQELFAAMKLSNSSLMKMSMVIRKSPGRDDYLKAATRYNFDPIWDIGHVKEKHGNSRGSSEWLLQRLGRAITRRRQYLKFRQEHYDKLSKDDEGPLAPETQTTTNSQAPRTLALTKATTFIQNEASFVNTGQDIDMDMDTGSFATQTSYDVTTRGETSQGELRPPPQPQYAFPGVLFEFGEPFMCPYCWTEEVVQNRAAWKKHVFQDLKPYVCTFEKCDLKMFKSRREWFMHELQLHRREWTCQECSHKAFSTQAEFLKHLISSHKFDGNESHLEAYILQSEEPVNRIPISACPLCDDLQKNNHESKDSSSPGALDDGTDDMAKPSRQYITVKQFRSHLGRHLEQLALFALPRTEDNDMDDDSADEDPDEDASGGIKNDTDTDSLTNGKMRAEGESSENKIEELLVPHRDPTRALDNYVQVSDITPLKPVTADDCREKLTTYAAFLIRKQATSDANSETWARAEFIQEVVTEEEIVKVIKQLNEKGPSAAEKMGKLFPFQQSQVTKVLDHLRNIGKDPNFEWSLAQLNREERRFEDSKKKETTIIMVYLKRTPIEDIDPIALYQAIERHFKPVDEALTNETPLPAEHLQQPPAIESSYELGHSKKSMEELADLSLAGPTGVSTNSNNREDISFSNLCRRITHYLALRPLSESEIMTKLVGTPGQAACEALRKVADEVSGEWKLKSIYWNNLDVWNFDYDSEEDRQMAIENAVRQYDRMRINSHEPQWERLLPKEERRTGKSLSRLVANMSSDRTAEILKIDEYFRYEVRTRFDNLQNIPPDQRVSEINAIKLLLEDQVIQKLTDLTALWSEIPLKSAMADRLLERASQLAADLNVLLSQNRGDSSDRISPTHTNESV</sequence>
<proteinExistence type="predicted"/>
<dbReference type="Pfam" id="PF26082">
    <property type="entry name" value="zf-C2H2_AcuF"/>
    <property type="match status" value="1"/>
</dbReference>
<dbReference type="InterPro" id="IPR013087">
    <property type="entry name" value="Znf_C2H2_type"/>
</dbReference>
<feature type="region of interest" description="Disordered" evidence="1">
    <location>
        <begin position="1"/>
        <end position="23"/>
    </location>
</feature>
<dbReference type="STRING" id="1849047.A0A3D8RU37"/>
<feature type="domain" description="C2H2-type" evidence="2">
    <location>
        <begin position="389"/>
        <end position="415"/>
    </location>
</feature>
<dbReference type="InterPro" id="IPR042065">
    <property type="entry name" value="E3_ELL-like"/>
</dbReference>
<dbReference type="SMART" id="SM00355">
    <property type="entry name" value="ZnF_C2H2"/>
    <property type="match status" value="2"/>
</dbReference>